<reference evidence="5 6" key="1">
    <citation type="journal article" date="2004" name="Syst. Appl. Microbiol.">
        <title>Cryptoendolithic actinomycetes from antarctic sandstone rock samples: Micromonospora endolithica sp. nov. and two isolates related to Micromonospora coerulea Jensen 1932.</title>
        <authorList>
            <person name="Hirsch P."/>
            <person name="Mevs U."/>
            <person name="Kroppenstedt R.M."/>
            <person name="Schumann P."/>
            <person name="Stackebrandt E."/>
        </authorList>
    </citation>
    <scope>NUCLEOTIDE SEQUENCE [LARGE SCALE GENOMIC DNA]</scope>
    <source>
        <strain evidence="5 6">JCM 12677</strain>
    </source>
</reference>
<dbReference type="OrthoDB" id="9767239at2"/>
<protein>
    <submittedName>
        <fullName evidence="5">Polyhydroxybutyrate depolymerase</fullName>
    </submittedName>
</protein>
<keyword evidence="1 3" id="KW-0732">Signal</keyword>
<proteinExistence type="predicted"/>
<dbReference type="Pfam" id="PF00326">
    <property type="entry name" value="Peptidase_S9"/>
    <property type="match status" value="1"/>
</dbReference>
<feature type="compositionally biased region" description="Low complexity" evidence="2">
    <location>
        <begin position="30"/>
        <end position="48"/>
    </location>
</feature>
<sequence length="295" mass="30654">MGFTTRSRLAAALAALTLLSGPAGCGAGDPTGPDGTAATAGGSPSAAPEKPAPGDHRLTIEGRTGEYELHAPPGYRPGRKTPLVVAIHYRGADVKTMRDMTRLDATADREGFLVAYPCCGGHEDVGFVRAMVEHLVRTWDVDPDRVYATGMSAGGSMAFRLATEAPDLFAAIAPVSSGLAGGQPGGTGGPARSVSVLSFIGTDDRNADALEIRLVQWRREYGCVDQPLAWVDRAKTVNRVVSTCPGGTEVVGYTINGMGHNWPGGAALGLGAPDTAINATELIWDFFAAHPRRAG</sequence>
<evidence type="ECO:0000313" key="5">
    <source>
        <dbReference type="EMBL" id="RKN42779.1"/>
    </source>
</evidence>
<evidence type="ECO:0000259" key="4">
    <source>
        <dbReference type="Pfam" id="PF00326"/>
    </source>
</evidence>
<dbReference type="RefSeq" id="WP_120730378.1">
    <property type="nucleotide sequence ID" value="NZ_RBAK01000009.1"/>
</dbReference>
<dbReference type="InterPro" id="IPR050955">
    <property type="entry name" value="Plant_Biomass_Hydrol_Est"/>
</dbReference>
<dbReference type="EMBL" id="RBAK01000009">
    <property type="protein sequence ID" value="RKN42779.1"/>
    <property type="molecule type" value="Genomic_DNA"/>
</dbReference>
<dbReference type="PANTHER" id="PTHR43037">
    <property type="entry name" value="UNNAMED PRODUCT-RELATED"/>
    <property type="match status" value="1"/>
</dbReference>
<gene>
    <name evidence="5" type="ORF">D7223_22400</name>
</gene>
<comment type="caution">
    <text evidence="5">The sequence shown here is derived from an EMBL/GenBank/DDBJ whole genome shotgun (WGS) entry which is preliminary data.</text>
</comment>
<evidence type="ECO:0000256" key="2">
    <source>
        <dbReference type="SAM" id="MobiDB-lite"/>
    </source>
</evidence>
<feature type="chain" id="PRO_5017400018" evidence="3">
    <location>
        <begin position="28"/>
        <end position="295"/>
    </location>
</feature>
<dbReference type="GO" id="GO:0008236">
    <property type="term" value="F:serine-type peptidase activity"/>
    <property type="evidence" value="ECO:0007669"/>
    <property type="project" value="InterPro"/>
</dbReference>
<organism evidence="5 6">
    <name type="scientific">Micromonospora endolithica</name>
    <dbReference type="NCBI Taxonomy" id="230091"/>
    <lineage>
        <taxon>Bacteria</taxon>
        <taxon>Bacillati</taxon>
        <taxon>Actinomycetota</taxon>
        <taxon>Actinomycetes</taxon>
        <taxon>Micromonosporales</taxon>
        <taxon>Micromonosporaceae</taxon>
        <taxon>Micromonospora</taxon>
    </lineage>
</organism>
<keyword evidence="6" id="KW-1185">Reference proteome</keyword>
<dbReference type="Gene3D" id="3.40.50.1820">
    <property type="entry name" value="alpha/beta hydrolase"/>
    <property type="match status" value="2"/>
</dbReference>
<evidence type="ECO:0000313" key="6">
    <source>
        <dbReference type="Proteomes" id="UP000281726"/>
    </source>
</evidence>
<feature type="domain" description="Peptidase S9 prolyl oligopeptidase catalytic" evidence="4">
    <location>
        <begin position="130"/>
        <end position="175"/>
    </location>
</feature>
<feature type="signal peptide" evidence="3">
    <location>
        <begin position="1"/>
        <end position="27"/>
    </location>
</feature>
<evidence type="ECO:0000256" key="1">
    <source>
        <dbReference type="ARBA" id="ARBA00022729"/>
    </source>
</evidence>
<evidence type="ECO:0000256" key="3">
    <source>
        <dbReference type="SAM" id="SignalP"/>
    </source>
</evidence>
<accession>A0A3A9Z423</accession>
<dbReference type="PANTHER" id="PTHR43037:SF1">
    <property type="entry name" value="BLL1128 PROTEIN"/>
    <property type="match status" value="1"/>
</dbReference>
<dbReference type="GO" id="GO:0006508">
    <property type="term" value="P:proteolysis"/>
    <property type="evidence" value="ECO:0007669"/>
    <property type="project" value="InterPro"/>
</dbReference>
<feature type="region of interest" description="Disordered" evidence="2">
    <location>
        <begin position="27"/>
        <end position="56"/>
    </location>
</feature>
<dbReference type="SUPFAM" id="SSF53474">
    <property type="entry name" value="alpha/beta-Hydrolases"/>
    <property type="match status" value="1"/>
</dbReference>
<dbReference type="AlphaFoldDB" id="A0A3A9Z423"/>
<dbReference type="Proteomes" id="UP000281726">
    <property type="component" value="Unassembled WGS sequence"/>
</dbReference>
<name>A0A3A9Z423_9ACTN</name>
<dbReference type="InterPro" id="IPR001375">
    <property type="entry name" value="Peptidase_S9_cat"/>
</dbReference>
<dbReference type="InterPro" id="IPR029058">
    <property type="entry name" value="AB_hydrolase_fold"/>
</dbReference>